<evidence type="ECO:0000256" key="2">
    <source>
        <dbReference type="ARBA" id="ARBA00011006"/>
    </source>
</evidence>
<dbReference type="EMBL" id="SNVW01000011">
    <property type="protein sequence ID" value="TDN42611.1"/>
    <property type="molecule type" value="Genomic_DNA"/>
</dbReference>
<dbReference type="OrthoDB" id="5197368at2"/>
<evidence type="ECO:0000256" key="4">
    <source>
        <dbReference type="ARBA" id="ARBA00022692"/>
    </source>
</evidence>
<keyword evidence="3" id="KW-1003">Cell membrane</keyword>
<evidence type="ECO:0000313" key="8">
    <source>
        <dbReference type="EMBL" id="TDN42611.1"/>
    </source>
</evidence>
<comment type="subcellular location">
    <subcellularLocation>
        <location evidence="1">Cell membrane</location>
        <topology evidence="1">Multi-pass membrane protein</topology>
    </subcellularLocation>
</comment>
<reference evidence="8 9" key="1">
    <citation type="submission" date="2019-03" db="EMBL/GenBank/DDBJ databases">
        <title>Genomic analyses of the natural microbiome of Caenorhabditis elegans.</title>
        <authorList>
            <person name="Samuel B."/>
        </authorList>
    </citation>
    <scope>NUCLEOTIDE SEQUENCE [LARGE SCALE GENOMIC DNA]</scope>
    <source>
        <strain evidence="8 9">JUb65</strain>
    </source>
</reference>
<name>A0A4R6DDI0_9MICO</name>
<dbReference type="GO" id="GO:0005886">
    <property type="term" value="C:plasma membrane"/>
    <property type="evidence" value="ECO:0007669"/>
    <property type="project" value="UniProtKB-SubCell"/>
</dbReference>
<gene>
    <name evidence="8" type="ORF">EDF64_11188</name>
</gene>
<dbReference type="Proteomes" id="UP000295764">
    <property type="component" value="Unassembled WGS sequence"/>
</dbReference>
<sequence length="93" mass="9808">MLGLIISLIIVGLIAGAVARLVMPGKQHISIPMTILLGIIGSFVGGFLGFLIFQHDPMDGFFQPAGIIGSIIGAIIVLFIYLKVSGRSSARTR</sequence>
<accession>A0A4R6DDI0</accession>
<feature type="transmembrane region" description="Helical" evidence="7">
    <location>
        <begin position="65"/>
        <end position="84"/>
    </location>
</feature>
<evidence type="ECO:0000256" key="6">
    <source>
        <dbReference type="ARBA" id="ARBA00023136"/>
    </source>
</evidence>
<organism evidence="8 9">
    <name type="scientific">Curtobacterium flaccumfaciens</name>
    <dbReference type="NCBI Taxonomy" id="2035"/>
    <lineage>
        <taxon>Bacteria</taxon>
        <taxon>Bacillati</taxon>
        <taxon>Actinomycetota</taxon>
        <taxon>Actinomycetes</taxon>
        <taxon>Micrococcales</taxon>
        <taxon>Microbacteriaceae</taxon>
        <taxon>Curtobacterium</taxon>
    </lineage>
</organism>
<dbReference type="RefSeq" id="WP_071292246.1">
    <property type="nucleotide sequence ID" value="NZ_SNVW01000011.1"/>
</dbReference>
<dbReference type="PANTHER" id="PTHR33884">
    <property type="entry name" value="UPF0410 PROTEIN YMGE"/>
    <property type="match status" value="1"/>
</dbReference>
<dbReference type="AlphaFoldDB" id="A0A4R6DDI0"/>
<evidence type="ECO:0000256" key="3">
    <source>
        <dbReference type="ARBA" id="ARBA00022475"/>
    </source>
</evidence>
<comment type="caution">
    <text evidence="8">The sequence shown here is derived from an EMBL/GenBank/DDBJ whole genome shotgun (WGS) entry which is preliminary data.</text>
</comment>
<evidence type="ECO:0000256" key="1">
    <source>
        <dbReference type="ARBA" id="ARBA00004651"/>
    </source>
</evidence>
<dbReference type="InterPro" id="IPR007341">
    <property type="entry name" value="Transgly_assoc"/>
</dbReference>
<dbReference type="PANTHER" id="PTHR33884:SF3">
    <property type="entry name" value="UPF0410 PROTEIN YMGE"/>
    <property type="match status" value="1"/>
</dbReference>
<feature type="transmembrane region" description="Helical" evidence="7">
    <location>
        <begin position="6"/>
        <end position="23"/>
    </location>
</feature>
<comment type="similarity">
    <text evidence="2">Belongs to the UPF0410 family.</text>
</comment>
<evidence type="ECO:0000313" key="9">
    <source>
        <dbReference type="Proteomes" id="UP000295764"/>
    </source>
</evidence>
<keyword evidence="5 7" id="KW-1133">Transmembrane helix</keyword>
<keyword evidence="6 7" id="KW-0472">Membrane</keyword>
<dbReference type="Pfam" id="PF04226">
    <property type="entry name" value="Transgly_assoc"/>
    <property type="match status" value="1"/>
</dbReference>
<proteinExistence type="inferred from homology"/>
<evidence type="ECO:0000256" key="7">
    <source>
        <dbReference type="SAM" id="Phobius"/>
    </source>
</evidence>
<dbReference type="STRING" id="2035.RU06_13105"/>
<keyword evidence="4 7" id="KW-0812">Transmembrane</keyword>
<feature type="transmembrane region" description="Helical" evidence="7">
    <location>
        <begin position="35"/>
        <end position="53"/>
    </location>
</feature>
<protein>
    <submittedName>
        <fullName evidence="8">Putative membrane protein YeaQ/YmgE (Transglycosylase-associated protein family)</fullName>
    </submittedName>
</protein>
<evidence type="ECO:0000256" key="5">
    <source>
        <dbReference type="ARBA" id="ARBA00022989"/>
    </source>
</evidence>